<feature type="non-terminal residue" evidence="2">
    <location>
        <position position="196"/>
    </location>
</feature>
<evidence type="ECO:0000313" key="3">
    <source>
        <dbReference type="Proteomes" id="UP001219934"/>
    </source>
</evidence>
<sequence length="196" mass="21222">SLCHTGGSSFRSPAESKRLKYRGCPDIFGSGQDDADRQHLLEPPMKANKNRFLCTPSSSALTMAASPDPPSVQLGNWIGNGVRSGEEKAPREAGKVERFVGAFDGKHLCVIWGLVRDGGGKSRRLCTCFVQLMITKPNNTSSQVGKGTRPALSPGRHRISELTKPSDSFIPPENIFLFLYSVAEDRGTQARCAPSC</sequence>
<reference evidence="2" key="1">
    <citation type="submission" date="2022-11" db="EMBL/GenBank/DDBJ databases">
        <title>Chromosome-level genome of Pogonophryne albipinna.</title>
        <authorList>
            <person name="Jo E."/>
        </authorList>
    </citation>
    <scope>NUCLEOTIDE SEQUENCE</scope>
    <source>
        <strain evidence="2">SGF0006</strain>
        <tissue evidence="2">Muscle</tissue>
    </source>
</reference>
<evidence type="ECO:0000256" key="1">
    <source>
        <dbReference type="SAM" id="MobiDB-lite"/>
    </source>
</evidence>
<keyword evidence="3" id="KW-1185">Reference proteome</keyword>
<protein>
    <submittedName>
        <fullName evidence="2">Uncharacterized protein</fullName>
    </submittedName>
</protein>
<dbReference type="AlphaFoldDB" id="A0AAD6AUS2"/>
<feature type="region of interest" description="Disordered" evidence="1">
    <location>
        <begin position="140"/>
        <end position="164"/>
    </location>
</feature>
<gene>
    <name evidence="2" type="ORF">JOQ06_025485</name>
</gene>
<proteinExistence type="predicted"/>
<organism evidence="2 3">
    <name type="scientific">Pogonophryne albipinna</name>
    <dbReference type="NCBI Taxonomy" id="1090488"/>
    <lineage>
        <taxon>Eukaryota</taxon>
        <taxon>Metazoa</taxon>
        <taxon>Chordata</taxon>
        <taxon>Craniata</taxon>
        <taxon>Vertebrata</taxon>
        <taxon>Euteleostomi</taxon>
        <taxon>Actinopterygii</taxon>
        <taxon>Neopterygii</taxon>
        <taxon>Teleostei</taxon>
        <taxon>Neoteleostei</taxon>
        <taxon>Acanthomorphata</taxon>
        <taxon>Eupercaria</taxon>
        <taxon>Perciformes</taxon>
        <taxon>Notothenioidei</taxon>
        <taxon>Pogonophryne</taxon>
    </lineage>
</organism>
<feature type="non-terminal residue" evidence="2">
    <location>
        <position position="1"/>
    </location>
</feature>
<name>A0AAD6AUS2_9TELE</name>
<evidence type="ECO:0000313" key="2">
    <source>
        <dbReference type="EMBL" id="KAJ4931187.1"/>
    </source>
</evidence>
<dbReference type="Proteomes" id="UP001219934">
    <property type="component" value="Unassembled WGS sequence"/>
</dbReference>
<comment type="caution">
    <text evidence="2">The sequence shown here is derived from an EMBL/GenBank/DDBJ whole genome shotgun (WGS) entry which is preliminary data.</text>
</comment>
<accession>A0AAD6AUS2</accession>
<dbReference type="EMBL" id="JAPTMU010000015">
    <property type="protein sequence ID" value="KAJ4931187.1"/>
    <property type="molecule type" value="Genomic_DNA"/>
</dbReference>